<sequence length="58" mass="6599">MLVIMNVNKRDMYSCILLKMNIHIKYQFVYAYPPAGGSELIVTGPFRDGVVSDNQFAE</sequence>
<name>A0A1I0JTL2_9BACT</name>
<reference evidence="1 2" key="1">
    <citation type="submission" date="2016-10" db="EMBL/GenBank/DDBJ databases">
        <authorList>
            <person name="de Groot N.N."/>
        </authorList>
    </citation>
    <scope>NUCLEOTIDE SEQUENCE [LARGE SCALE GENOMIC DNA]</scope>
    <source>
        <strain evidence="1 2">DSM 25947</strain>
    </source>
</reference>
<evidence type="ECO:0000313" key="1">
    <source>
        <dbReference type="EMBL" id="SEU13793.1"/>
    </source>
</evidence>
<gene>
    <name evidence="1" type="ORF">SAMN05444285_15323</name>
</gene>
<proteinExistence type="predicted"/>
<evidence type="ECO:0000313" key="2">
    <source>
        <dbReference type="Proteomes" id="UP000181981"/>
    </source>
</evidence>
<accession>A0A1I0JTL2</accession>
<dbReference type="Proteomes" id="UP000181981">
    <property type="component" value="Unassembled WGS sequence"/>
</dbReference>
<organism evidence="1 2">
    <name type="scientific">Draconibacterium orientale</name>
    <dbReference type="NCBI Taxonomy" id="1168034"/>
    <lineage>
        <taxon>Bacteria</taxon>
        <taxon>Pseudomonadati</taxon>
        <taxon>Bacteroidota</taxon>
        <taxon>Bacteroidia</taxon>
        <taxon>Marinilabiliales</taxon>
        <taxon>Prolixibacteraceae</taxon>
        <taxon>Draconibacterium</taxon>
    </lineage>
</organism>
<protein>
    <submittedName>
        <fullName evidence="1">Uncharacterized protein</fullName>
    </submittedName>
</protein>
<dbReference type="AlphaFoldDB" id="A0A1I0JTL2"/>
<dbReference type="EMBL" id="FOHT01000053">
    <property type="protein sequence ID" value="SEU13793.1"/>
    <property type="molecule type" value="Genomic_DNA"/>
</dbReference>